<reference evidence="1" key="1">
    <citation type="submission" date="2022-04" db="EMBL/GenBank/DDBJ databases">
        <title>Carnegiea gigantea Genome sequencing and assembly v2.</title>
        <authorList>
            <person name="Copetti D."/>
            <person name="Sanderson M.J."/>
            <person name="Burquez A."/>
            <person name="Wojciechowski M.F."/>
        </authorList>
    </citation>
    <scope>NUCLEOTIDE SEQUENCE</scope>
    <source>
        <strain evidence="1">SGP5-SGP5p</strain>
        <tissue evidence="1">Aerial part</tissue>
    </source>
</reference>
<dbReference type="AlphaFoldDB" id="A0A9Q1JIN0"/>
<organism evidence="1 2">
    <name type="scientific">Carnegiea gigantea</name>
    <dbReference type="NCBI Taxonomy" id="171969"/>
    <lineage>
        <taxon>Eukaryota</taxon>
        <taxon>Viridiplantae</taxon>
        <taxon>Streptophyta</taxon>
        <taxon>Embryophyta</taxon>
        <taxon>Tracheophyta</taxon>
        <taxon>Spermatophyta</taxon>
        <taxon>Magnoliopsida</taxon>
        <taxon>eudicotyledons</taxon>
        <taxon>Gunneridae</taxon>
        <taxon>Pentapetalae</taxon>
        <taxon>Caryophyllales</taxon>
        <taxon>Cactineae</taxon>
        <taxon>Cactaceae</taxon>
        <taxon>Cactoideae</taxon>
        <taxon>Echinocereeae</taxon>
        <taxon>Carnegiea</taxon>
    </lineage>
</organism>
<evidence type="ECO:0000313" key="1">
    <source>
        <dbReference type="EMBL" id="KAJ8419600.1"/>
    </source>
</evidence>
<sequence>MGKIRLWAIKSISFTGRAQLLNSMATIFILPQEVIDQLNQICRNHLLGGGARGMANYQKSPYISWNKTCTPRKYGGIGLKNFGAWNKICIAKIVWIAYGSNGCTEDTLNSKNGWTTRLHLTAVGIKKNWWQSRTFSLNELQIALLGNGKGVRETLSKRATNGCLGRWSIRNGVRLYGPELQLPGTHLQLGFSFTKSSQ</sequence>
<dbReference type="EMBL" id="JAKOGI010004768">
    <property type="protein sequence ID" value="KAJ8419600.1"/>
    <property type="molecule type" value="Genomic_DNA"/>
</dbReference>
<keyword evidence="2" id="KW-1185">Reference proteome</keyword>
<accession>A0A9Q1JIN0</accession>
<proteinExistence type="predicted"/>
<evidence type="ECO:0000313" key="2">
    <source>
        <dbReference type="Proteomes" id="UP001153076"/>
    </source>
</evidence>
<dbReference type="OrthoDB" id="1938625at2759"/>
<dbReference type="PANTHER" id="PTHR33116:SF84">
    <property type="entry name" value="RNA-DIRECTED DNA POLYMERASE"/>
    <property type="match status" value="1"/>
</dbReference>
<dbReference type="PANTHER" id="PTHR33116">
    <property type="entry name" value="REVERSE TRANSCRIPTASE ZINC-BINDING DOMAIN-CONTAINING PROTEIN-RELATED-RELATED"/>
    <property type="match status" value="1"/>
</dbReference>
<protein>
    <submittedName>
        <fullName evidence="1">Uncharacterized protein</fullName>
    </submittedName>
</protein>
<comment type="caution">
    <text evidence="1">The sequence shown here is derived from an EMBL/GenBank/DDBJ whole genome shotgun (WGS) entry which is preliminary data.</text>
</comment>
<dbReference type="Proteomes" id="UP001153076">
    <property type="component" value="Unassembled WGS sequence"/>
</dbReference>
<name>A0A9Q1JIN0_9CARY</name>
<gene>
    <name evidence="1" type="ORF">Cgig2_000943</name>
</gene>